<keyword evidence="10" id="KW-1185">Reference proteome</keyword>
<dbReference type="RefSeq" id="WP_283408518.1">
    <property type="nucleotide sequence ID" value="NZ_FXUF01000003.1"/>
</dbReference>
<evidence type="ECO:0000259" key="8">
    <source>
        <dbReference type="Pfam" id="PF00814"/>
    </source>
</evidence>
<proteinExistence type="predicted"/>
<name>A0AA46AIE9_9CLOT</name>
<evidence type="ECO:0000256" key="2">
    <source>
        <dbReference type="ARBA" id="ARBA00022679"/>
    </source>
</evidence>
<dbReference type="EMBL" id="FXUF01000003">
    <property type="protein sequence ID" value="SMP48483.1"/>
    <property type="molecule type" value="Genomic_DNA"/>
</dbReference>
<evidence type="ECO:0000256" key="5">
    <source>
        <dbReference type="ARBA" id="ARBA00023004"/>
    </source>
</evidence>
<keyword evidence="5" id="KW-0408">Iron</keyword>
<evidence type="ECO:0000256" key="3">
    <source>
        <dbReference type="ARBA" id="ARBA00022694"/>
    </source>
</evidence>
<evidence type="ECO:0000256" key="1">
    <source>
        <dbReference type="ARBA" id="ARBA00012156"/>
    </source>
</evidence>
<gene>
    <name evidence="9" type="ORF">SAMN06296020_103251</name>
</gene>
<dbReference type="PROSITE" id="PS01016">
    <property type="entry name" value="GLYCOPROTEASE"/>
    <property type="match status" value="1"/>
</dbReference>
<evidence type="ECO:0000256" key="6">
    <source>
        <dbReference type="ARBA" id="ARBA00023315"/>
    </source>
</evidence>
<dbReference type="Proteomes" id="UP001158066">
    <property type="component" value="Unassembled WGS sequence"/>
</dbReference>
<dbReference type="Gene3D" id="3.30.420.40">
    <property type="match status" value="2"/>
</dbReference>
<evidence type="ECO:0000256" key="4">
    <source>
        <dbReference type="ARBA" id="ARBA00022723"/>
    </source>
</evidence>
<dbReference type="EC" id="2.3.1.234" evidence="1"/>
<keyword evidence="3" id="KW-0819">tRNA processing</keyword>
<keyword evidence="2" id="KW-0808">Transferase</keyword>
<organism evidence="9 10">
    <name type="scientific">Anoxynatronum buryatiense</name>
    <dbReference type="NCBI Taxonomy" id="489973"/>
    <lineage>
        <taxon>Bacteria</taxon>
        <taxon>Bacillati</taxon>
        <taxon>Bacillota</taxon>
        <taxon>Clostridia</taxon>
        <taxon>Eubacteriales</taxon>
        <taxon>Clostridiaceae</taxon>
        <taxon>Anoxynatronum</taxon>
    </lineage>
</organism>
<dbReference type="GO" id="GO:0061711">
    <property type="term" value="F:tRNA N(6)-L-threonylcarbamoyladenine synthase activity"/>
    <property type="evidence" value="ECO:0007669"/>
    <property type="project" value="UniProtKB-EC"/>
</dbReference>
<dbReference type="Pfam" id="PF00814">
    <property type="entry name" value="TsaD"/>
    <property type="match status" value="1"/>
</dbReference>
<feature type="domain" description="Gcp-like" evidence="8">
    <location>
        <begin position="53"/>
        <end position="321"/>
    </location>
</feature>
<protein>
    <recommendedName>
        <fullName evidence="1">N(6)-L-threonylcarbamoyladenine synthase</fullName>
        <ecNumber evidence="1">2.3.1.234</ecNumber>
    </recommendedName>
</protein>
<evidence type="ECO:0000313" key="9">
    <source>
        <dbReference type="EMBL" id="SMP48483.1"/>
    </source>
</evidence>
<dbReference type="AlphaFoldDB" id="A0AA46AIE9"/>
<dbReference type="PANTHER" id="PTHR11735:SF6">
    <property type="entry name" value="TRNA N6-ADENOSINE THREONYLCARBAMOYLTRANSFERASE, MITOCHONDRIAL"/>
    <property type="match status" value="1"/>
</dbReference>
<dbReference type="InterPro" id="IPR017860">
    <property type="entry name" value="Peptidase_M22_CS"/>
</dbReference>
<dbReference type="GO" id="GO:0070525">
    <property type="term" value="P:tRNA threonylcarbamoyladenosine metabolic process"/>
    <property type="evidence" value="ECO:0007669"/>
    <property type="project" value="UniProtKB-ARBA"/>
</dbReference>
<comment type="catalytic activity">
    <reaction evidence="7">
        <text>L-threonylcarbamoyladenylate + adenosine(37) in tRNA = N(6)-L-threonylcarbamoyladenosine(37) in tRNA + AMP + H(+)</text>
        <dbReference type="Rhea" id="RHEA:37059"/>
        <dbReference type="Rhea" id="RHEA-COMP:10162"/>
        <dbReference type="Rhea" id="RHEA-COMP:10163"/>
        <dbReference type="ChEBI" id="CHEBI:15378"/>
        <dbReference type="ChEBI" id="CHEBI:73682"/>
        <dbReference type="ChEBI" id="CHEBI:74411"/>
        <dbReference type="ChEBI" id="CHEBI:74418"/>
        <dbReference type="ChEBI" id="CHEBI:456215"/>
        <dbReference type="EC" id="2.3.1.234"/>
    </reaction>
</comment>
<reference evidence="9" key="1">
    <citation type="submission" date="2017-05" db="EMBL/GenBank/DDBJ databases">
        <authorList>
            <person name="Varghese N."/>
            <person name="Submissions S."/>
        </authorList>
    </citation>
    <scope>NUCLEOTIDE SEQUENCE</scope>
    <source>
        <strain evidence="9">Su22</strain>
    </source>
</reference>
<dbReference type="GO" id="GO:0006400">
    <property type="term" value="P:tRNA modification"/>
    <property type="evidence" value="ECO:0007669"/>
    <property type="project" value="UniProtKB-ARBA"/>
</dbReference>
<dbReference type="GO" id="GO:0046872">
    <property type="term" value="F:metal ion binding"/>
    <property type="evidence" value="ECO:0007669"/>
    <property type="project" value="UniProtKB-KW"/>
</dbReference>
<keyword evidence="6" id="KW-0012">Acyltransferase</keyword>
<dbReference type="SUPFAM" id="SSF53067">
    <property type="entry name" value="Actin-like ATPase domain"/>
    <property type="match status" value="1"/>
</dbReference>
<keyword evidence="4" id="KW-0479">Metal-binding</keyword>
<dbReference type="InterPro" id="IPR017861">
    <property type="entry name" value="KAE1/TsaD"/>
</dbReference>
<dbReference type="PANTHER" id="PTHR11735">
    <property type="entry name" value="TRNA N6-ADENOSINE THREONYLCARBAMOYLTRANSFERASE"/>
    <property type="match status" value="1"/>
</dbReference>
<comment type="caution">
    <text evidence="9">The sequence shown here is derived from an EMBL/GenBank/DDBJ whole genome shotgun (WGS) entry which is preliminary data.</text>
</comment>
<evidence type="ECO:0000313" key="10">
    <source>
        <dbReference type="Proteomes" id="UP001158066"/>
    </source>
</evidence>
<dbReference type="PRINTS" id="PR00789">
    <property type="entry name" value="OSIALOPTASE"/>
</dbReference>
<evidence type="ECO:0000256" key="7">
    <source>
        <dbReference type="ARBA" id="ARBA00048117"/>
    </source>
</evidence>
<dbReference type="InterPro" id="IPR043129">
    <property type="entry name" value="ATPase_NBD"/>
</dbReference>
<accession>A0AA46AIE9</accession>
<sequence>MQLPEAVLAFDTSNYTTSIALMDTSYQLLDQRRQLLTVTEGKRGLRQSEALFQHVRELPVLLKSMESALSQVCLKAVGYSNRPRDIEGSYMPVFLAGESLARSVAVIHQVPCFSYSHQEGHLAAGLWSLGLEMNRPFYALHLSGGTTELLRVAPTREVGYTAVVVAQTSDISLGQLIDRLGVAMGLSFPAGPALEKLAQKNELPLIEIPFSIHQNQNSQKHGCHLELSLSGPETFLQRCLQSGMHSNEQLAASIFHFSGILLGKLMKKAWTLEPLTSLLTVGGVASNCLVRETMETFLKKLPLTIHHAQQEFCSDNAAGTAVLTAAHINQIFTNQ</sequence>
<dbReference type="InterPro" id="IPR000905">
    <property type="entry name" value="Gcp-like_dom"/>
</dbReference>